<accession>A0ABT8Y8A4</accession>
<dbReference type="InterPro" id="IPR015879">
    <property type="entry name" value="Ring_hydroxy_dOase_asu_C_dom"/>
</dbReference>
<evidence type="ECO:0000313" key="8">
    <source>
        <dbReference type="EMBL" id="MDO6414544.1"/>
    </source>
</evidence>
<name>A0ABT8Y8A4_9SPHN</name>
<gene>
    <name evidence="8" type="ORF">Q4F19_09145</name>
</gene>
<evidence type="ECO:0000256" key="4">
    <source>
        <dbReference type="ARBA" id="ARBA00023002"/>
    </source>
</evidence>
<dbReference type="InterPro" id="IPR001663">
    <property type="entry name" value="Rng_hydr_dOase-A"/>
</dbReference>
<evidence type="ECO:0000256" key="2">
    <source>
        <dbReference type="ARBA" id="ARBA00022714"/>
    </source>
</evidence>
<keyword evidence="5" id="KW-0408">Iron</keyword>
<dbReference type="Proteomes" id="UP001169764">
    <property type="component" value="Unassembled WGS sequence"/>
</dbReference>
<evidence type="ECO:0000313" key="9">
    <source>
        <dbReference type="Proteomes" id="UP001169764"/>
    </source>
</evidence>
<protein>
    <submittedName>
        <fullName evidence="8">Aromatic ring-hydroxylating dioxygenase subunit alpha</fullName>
    </submittedName>
</protein>
<dbReference type="SUPFAM" id="SSF50022">
    <property type="entry name" value="ISP domain"/>
    <property type="match status" value="1"/>
</dbReference>
<dbReference type="Pfam" id="PF00848">
    <property type="entry name" value="Ring_hydroxyl_A"/>
    <property type="match status" value="1"/>
</dbReference>
<organism evidence="8 9">
    <name type="scientific">Sphingomonas natans</name>
    <dbReference type="NCBI Taxonomy" id="3063330"/>
    <lineage>
        <taxon>Bacteria</taxon>
        <taxon>Pseudomonadati</taxon>
        <taxon>Pseudomonadota</taxon>
        <taxon>Alphaproteobacteria</taxon>
        <taxon>Sphingomonadales</taxon>
        <taxon>Sphingomonadaceae</taxon>
        <taxon>Sphingomonas</taxon>
    </lineage>
</organism>
<dbReference type="CDD" id="cd03469">
    <property type="entry name" value="Rieske_RO_Alpha_N"/>
    <property type="match status" value="1"/>
</dbReference>
<dbReference type="Gene3D" id="2.102.10.10">
    <property type="entry name" value="Rieske [2Fe-2S] iron-sulphur domain"/>
    <property type="match status" value="1"/>
</dbReference>
<keyword evidence="4" id="KW-0560">Oxidoreductase</keyword>
<keyword evidence="2" id="KW-0001">2Fe-2S</keyword>
<keyword evidence="6" id="KW-0411">Iron-sulfur</keyword>
<evidence type="ECO:0000256" key="1">
    <source>
        <dbReference type="ARBA" id="ARBA00001962"/>
    </source>
</evidence>
<keyword evidence="8" id="KW-0223">Dioxygenase</keyword>
<dbReference type="PANTHER" id="PTHR43756">
    <property type="entry name" value="CHOLINE MONOOXYGENASE, CHLOROPLASTIC"/>
    <property type="match status" value="1"/>
</dbReference>
<dbReference type="SUPFAM" id="SSF55961">
    <property type="entry name" value="Bet v1-like"/>
    <property type="match status" value="1"/>
</dbReference>
<evidence type="ECO:0000256" key="3">
    <source>
        <dbReference type="ARBA" id="ARBA00022723"/>
    </source>
</evidence>
<dbReference type="GO" id="GO:0051213">
    <property type="term" value="F:dioxygenase activity"/>
    <property type="evidence" value="ECO:0007669"/>
    <property type="project" value="UniProtKB-KW"/>
</dbReference>
<dbReference type="InterPro" id="IPR036922">
    <property type="entry name" value="Rieske_2Fe-2S_sf"/>
</dbReference>
<comment type="caution">
    <text evidence="8">The sequence shown here is derived from an EMBL/GenBank/DDBJ whole genome shotgun (WGS) entry which is preliminary data.</text>
</comment>
<dbReference type="Gene3D" id="3.90.380.10">
    <property type="entry name" value="Naphthalene 1,2-dioxygenase Alpha Subunit, Chain A, domain 1"/>
    <property type="match status" value="1"/>
</dbReference>
<reference evidence="8" key="1">
    <citation type="submission" date="2023-07" db="EMBL/GenBank/DDBJ databases">
        <authorList>
            <person name="Kim M."/>
        </authorList>
    </citation>
    <scope>NUCLEOTIDE SEQUENCE</scope>
    <source>
        <strain evidence="8">BIUV-7</strain>
    </source>
</reference>
<proteinExistence type="predicted"/>
<dbReference type="Pfam" id="PF00355">
    <property type="entry name" value="Rieske"/>
    <property type="match status" value="1"/>
</dbReference>
<dbReference type="PANTHER" id="PTHR43756:SF5">
    <property type="entry name" value="CHOLINE MONOOXYGENASE, CHLOROPLASTIC"/>
    <property type="match status" value="1"/>
</dbReference>
<evidence type="ECO:0000256" key="5">
    <source>
        <dbReference type="ARBA" id="ARBA00023004"/>
    </source>
</evidence>
<evidence type="ECO:0000256" key="6">
    <source>
        <dbReference type="ARBA" id="ARBA00023014"/>
    </source>
</evidence>
<dbReference type="PRINTS" id="PR00090">
    <property type="entry name" value="RNGDIOXGNASE"/>
</dbReference>
<dbReference type="EMBL" id="JAUOTP010000003">
    <property type="protein sequence ID" value="MDO6414544.1"/>
    <property type="molecule type" value="Genomic_DNA"/>
</dbReference>
<dbReference type="PROSITE" id="PS51296">
    <property type="entry name" value="RIESKE"/>
    <property type="match status" value="1"/>
</dbReference>
<sequence length="479" mass="54361">MMTAQDTALLQAVPLQVTDPEQIPAKRYYDKAFFELEREKLWPHVWQMAARLEEIPEVGDYVEYRNLDKSVIIVHTKGGIKAFHNACRHRGVQLANGHGNCKNSGFICPFHGWRWNMEGVNTFVYGKKVFSPDTLSKAEIDLKPCRVELWGGSAFINFDDSAPSLLDSLGPVAERLSARNVDQLKMEWWYATELPTNWKLAMEAFMEGYHTMRTHPQLNLLSSPETSLYGPESNNPVPPSVMTVDKFREQMIQFMERLSEGMAGMVHPSEVDIARQLRDMDLPEDVPSAAGVFYTRLRQEITDQGRARGLPMFDLNEVAANHFFTAVDFLFPHYFLLPMFGAMSSYRIRPLTEETCLFEIWSLAFLPEDEEREPVRPVFLPHDSKEFPPIPRQDYDNLPLQQLGLHAGGFEFMRLSHKVEGMISNYQRLIDGYLAGIEPERLAKASAIVNSGFEGPIVDIGFGPTMPPEPVSEIAAAAE</sequence>
<dbReference type="InterPro" id="IPR017941">
    <property type="entry name" value="Rieske_2Fe-2S"/>
</dbReference>
<keyword evidence="9" id="KW-1185">Reference proteome</keyword>
<keyword evidence="3" id="KW-0479">Metal-binding</keyword>
<evidence type="ECO:0000259" key="7">
    <source>
        <dbReference type="PROSITE" id="PS51296"/>
    </source>
</evidence>
<feature type="domain" description="Rieske" evidence="7">
    <location>
        <begin position="46"/>
        <end position="156"/>
    </location>
</feature>
<comment type="cofactor">
    <cofactor evidence="1">
        <name>Fe cation</name>
        <dbReference type="ChEBI" id="CHEBI:24875"/>
    </cofactor>
</comment>